<dbReference type="Pfam" id="PF08022">
    <property type="entry name" value="FAD_binding_8"/>
    <property type="match status" value="1"/>
</dbReference>
<dbReference type="SUPFAM" id="SSF63380">
    <property type="entry name" value="Riboflavin synthase domain-like"/>
    <property type="match status" value="1"/>
</dbReference>
<evidence type="ECO:0000256" key="9">
    <source>
        <dbReference type="SAM" id="Phobius"/>
    </source>
</evidence>
<evidence type="ECO:0000256" key="2">
    <source>
        <dbReference type="ARBA" id="ARBA00022630"/>
    </source>
</evidence>
<evidence type="ECO:0000313" key="12">
    <source>
        <dbReference type="Proteomes" id="UP000029033"/>
    </source>
</evidence>
<accession>A0A087D711</accession>
<dbReference type="PANTHER" id="PTHR47354">
    <property type="entry name" value="NADH OXIDOREDUCTASE HCR"/>
    <property type="match status" value="1"/>
</dbReference>
<evidence type="ECO:0000256" key="8">
    <source>
        <dbReference type="ARBA" id="ARBA00023014"/>
    </source>
</evidence>
<proteinExistence type="predicted"/>
<dbReference type="RefSeq" id="WP_046726076.1">
    <property type="nucleotide sequence ID" value="NZ_CAUPKV010000015.1"/>
</dbReference>
<dbReference type="InterPro" id="IPR050415">
    <property type="entry name" value="MRET"/>
</dbReference>
<gene>
    <name evidence="11" type="ORF">BSCA_2000</name>
</gene>
<dbReference type="Proteomes" id="UP000029033">
    <property type="component" value="Unassembled WGS sequence"/>
</dbReference>
<dbReference type="InterPro" id="IPR039261">
    <property type="entry name" value="FNR_nucleotide-bd"/>
</dbReference>
<keyword evidence="9" id="KW-0472">Membrane</keyword>
<evidence type="ECO:0000256" key="4">
    <source>
        <dbReference type="ARBA" id="ARBA00022723"/>
    </source>
</evidence>
<dbReference type="GO" id="GO:0050660">
    <property type="term" value="F:flavin adenine dinucleotide binding"/>
    <property type="evidence" value="ECO:0007669"/>
    <property type="project" value="TreeGrafter"/>
</dbReference>
<protein>
    <submittedName>
        <fullName evidence="11">Ferric reductase</fullName>
        <ecNumber evidence="11">1.14.12.17</ecNumber>
    </submittedName>
</protein>
<dbReference type="AlphaFoldDB" id="A0A087D711"/>
<dbReference type="Pfam" id="PF00175">
    <property type="entry name" value="NAD_binding_1"/>
    <property type="match status" value="1"/>
</dbReference>
<keyword evidence="7" id="KW-0408">Iron</keyword>
<evidence type="ECO:0000256" key="6">
    <source>
        <dbReference type="ARBA" id="ARBA00023002"/>
    </source>
</evidence>
<reference evidence="11 12" key="1">
    <citation type="submission" date="2014-03" db="EMBL/GenBank/DDBJ databases">
        <title>Genomics of Bifidobacteria.</title>
        <authorList>
            <person name="Ventura M."/>
            <person name="Milani C."/>
            <person name="Lugli G.A."/>
        </authorList>
    </citation>
    <scope>NUCLEOTIDE SEQUENCE [LARGE SCALE GENOMIC DNA]</scope>
    <source>
        <strain evidence="11 12">LMG 21589</strain>
    </source>
</reference>
<feature type="domain" description="FAD-binding FR-type" evidence="10">
    <location>
        <begin position="209"/>
        <end position="312"/>
    </location>
</feature>
<dbReference type="InterPro" id="IPR017938">
    <property type="entry name" value="Riboflavin_synthase-like_b-brl"/>
</dbReference>
<comment type="caution">
    <text evidence="11">The sequence shown here is derived from an EMBL/GenBank/DDBJ whole genome shotgun (WGS) entry which is preliminary data.</text>
</comment>
<dbReference type="STRING" id="158787.BSCA_2000"/>
<keyword evidence="9" id="KW-1133">Transmembrane helix</keyword>
<organism evidence="11 12">
    <name type="scientific">Bifidobacterium scardovii</name>
    <dbReference type="NCBI Taxonomy" id="158787"/>
    <lineage>
        <taxon>Bacteria</taxon>
        <taxon>Bacillati</taxon>
        <taxon>Actinomycetota</taxon>
        <taxon>Actinomycetes</taxon>
        <taxon>Bifidobacteriales</taxon>
        <taxon>Bifidobacteriaceae</taxon>
        <taxon>Bifidobacterium</taxon>
    </lineage>
</organism>
<keyword evidence="12" id="KW-1185">Reference proteome</keyword>
<dbReference type="InterPro" id="IPR013112">
    <property type="entry name" value="FAD-bd_8"/>
</dbReference>
<feature type="transmembrane region" description="Helical" evidence="9">
    <location>
        <begin position="322"/>
        <end position="343"/>
    </location>
</feature>
<dbReference type="InterPro" id="IPR017927">
    <property type="entry name" value="FAD-bd_FR_type"/>
</dbReference>
<keyword evidence="2" id="KW-0285">Flavoprotein</keyword>
<dbReference type="SUPFAM" id="SSF52343">
    <property type="entry name" value="Ferredoxin reductase-like, C-terminal NADP-linked domain"/>
    <property type="match status" value="1"/>
</dbReference>
<sequence length="433" mass="49009">MHHAHCVSHRMAVAWLIALFTVPMPFVAVLAVFIAPVYREMMMTPITLGIIAYVWMLESVYLSCRPHWLDRLIGLPHMYVMHGTLGMMALLLAALHRVDLPAYGLPKTLGDIAFWLMVVLAILALMFMARPVADRVPPIGWLRRKLEHTFRHEFTVWLHRILLVAVICVWAHFHLIRYIARVLPFTVLVDCATIAVLGCYAYRMTREQFCAWHGKVTQCRTIAPNVVELSIRISAPRTSTSWEEGDFAFIRFPSIRGMREYHPFSMVNAPDGTGVIRFAIRADGDFTRRLPSAASPGTTVDLLPPFGRYRRFLDEHEASRPIIIYAGGIGVTPLLPVIFHYGARNRRRITMLYSARTQSGLLYQNELSTWQQATGNTSMLKAGQFTAEELRHAITTDALYLIAGPAAMTRAITKLLRKAGVPANDICYEPFSF</sequence>
<evidence type="ECO:0000313" key="11">
    <source>
        <dbReference type="EMBL" id="KFI91311.1"/>
    </source>
</evidence>
<keyword evidence="5" id="KW-0274">FAD</keyword>
<feature type="transmembrane region" description="Helical" evidence="9">
    <location>
        <begin position="72"/>
        <end position="92"/>
    </location>
</feature>
<feature type="transmembrane region" description="Helical" evidence="9">
    <location>
        <begin position="12"/>
        <end position="35"/>
    </location>
</feature>
<feature type="transmembrane region" description="Helical" evidence="9">
    <location>
        <begin position="154"/>
        <end position="173"/>
    </location>
</feature>
<feature type="transmembrane region" description="Helical" evidence="9">
    <location>
        <begin position="41"/>
        <end position="60"/>
    </location>
</feature>
<dbReference type="GO" id="GO:0051537">
    <property type="term" value="F:2 iron, 2 sulfur cluster binding"/>
    <property type="evidence" value="ECO:0007669"/>
    <property type="project" value="UniProtKB-KW"/>
</dbReference>
<keyword evidence="4" id="KW-0479">Metal-binding</keyword>
<dbReference type="GO" id="GO:0046872">
    <property type="term" value="F:metal ion binding"/>
    <property type="evidence" value="ECO:0007669"/>
    <property type="project" value="UniProtKB-KW"/>
</dbReference>
<evidence type="ECO:0000256" key="5">
    <source>
        <dbReference type="ARBA" id="ARBA00022827"/>
    </source>
</evidence>
<dbReference type="PANTHER" id="PTHR47354:SF8">
    <property type="entry name" value="1,2-PHENYLACETYL-COA EPOXIDASE, SUBUNIT E"/>
    <property type="match status" value="1"/>
</dbReference>
<dbReference type="InterPro" id="IPR001433">
    <property type="entry name" value="OxRdtase_FAD/NAD-bd"/>
</dbReference>
<evidence type="ECO:0000259" key="10">
    <source>
        <dbReference type="PROSITE" id="PS51384"/>
    </source>
</evidence>
<dbReference type="Gene3D" id="2.40.30.10">
    <property type="entry name" value="Translation factors"/>
    <property type="match status" value="1"/>
</dbReference>
<keyword evidence="3" id="KW-0001">2Fe-2S</keyword>
<evidence type="ECO:0000256" key="7">
    <source>
        <dbReference type="ARBA" id="ARBA00023004"/>
    </source>
</evidence>
<keyword evidence="8" id="KW-0411">Iron-sulfur</keyword>
<feature type="transmembrane region" description="Helical" evidence="9">
    <location>
        <begin position="112"/>
        <end position="133"/>
    </location>
</feature>
<keyword evidence="6 11" id="KW-0560">Oxidoreductase</keyword>
<evidence type="ECO:0000256" key="1">
    <source>
        <dbReference type="ARBA" id="ARBA00001974"/>
    </source>
</evidence>
<keyword evidence="9" id="KW-0812">Transmembrane</keyword>
<comment type="cofactor">
    <cofactor evidence="1">
        <name>FAD</name>
        <dbReference type="ChEBI" id="CHEBI:57692"/>
    </cofactor>
</comment>
<feature type="transmembrane region" description="Helical" evidence="9">
    <location>
        <begin position="179"/>
        <end position="202"/>
    </location>
</feature>
<dbReference type="GeneID" id="85165387"/>
<name>A0A087D711_9BIFI</name>
<dbReference type="eggNOG" id="COG4097">
    <property type="taxonomic scope" value="Bacteria"/>
</dbReference>
<dbReference type="Gene3D" id="3.40.50.80">
    <property type="entry name" value="Nucleotide-binding domain of ferredoxin-NADP reductase (FNR) module"/>
    <property type="match status" value="1"/>
</dbReference>
<evidence type="ECO:0000256" key="3">
    <source>
        <dbReference type="ARBA" id="ARBA00022714"/>
    </source>
</evidence>
<dbReference type="EC" id="1.14.12.17" evidence="11"/>
<dbReference type="EMBL" id="JGZO01000023">
    <property type="protein sequence ID" value="KFI91311.1"/>
    <property type="molecule type" value="Genomic_DNA"/>
</dbReference>
<dbReference type="GO" id="GO:0008941">
    <property type="term" value="F:nitric oxide dioxygenase NAD(P)H activity"/>
    <property type="evidence" value="ECO:0007669"/>
    <property type="project" value="UniProtKB-EC"/>
</dbReference>
<dbReference type="PROSITE" id="PS51384">
    <property type="entry name" value="FAD_FR"/>
    <property type="match status" value="1"/>
</dbReference>
<dbReference type="OrthoDB" id="9801223at2"/>